<dbReference type="Gene3D" id="1.20.1250.20">
    <property type="entry name" value="MFS general substrate transporter like domains"/>
    <property type="match status" value="1"/>
</dbReference>
<feature type="transmembrane region" description="Helical" evidence="5">
    <location>
        <begin position="61"/>
        <end position="80"/>
    </location>
</feature>
<feature type="transmembrane region" description="Helical" evidence="5">
    <location>
        <begin position="278"/>
        <end position="299"/>
    </location>
</feature>
<dbReference type="PANTHER" id="PTHR23294:SF19">
    <property type="entry name" value="DUF895 DOMAIN MEMBRANE PROTEIN-RELATED"/>
    <property type="match status" value="1"/>
</dbReference>
<dbReference type="InterPro" id="IPR036259">
    <property type="entry name" value="MFS_trans_sf"/>
</dbReference>
<dbReference type="EMBL" id="NIZV01000190">
    <property type="protein sequence ID" value="RSM01497.1"/>
    <property type="molecule type" value="Genomic_DNA"/>
</dbReference>
<accession>A0A428THJ6</accession>
<evidence type="ECO:0000313" key="6">
    <source>
        <dbReference type="EMBL" id="RSM01497.1"/>
    </source>
</evidence>
<reference evidence="6 7" key="1">
    <citation type="submission" date="2017-06" db="EMBL/GenBank/DDBJ databases">
        <title>Cmopartive genomic analysis of Ambrosia Fusariam Clade fungi.</title>
        <authorList>
            <person name="Stajich J.E."/>
            <person name="Carrillo J."/>
            <person name="Kijimoto T."/>
            <person name="Eskalen A."/>
            <person name="O'Donnell K."/>
            <person name="Kasson M."/>
        </authorList>
    </citation>
    <scope>NUCLEOTIDE SEQUENCE [LARGE SCALE GENOMIC DNA]</scope>
    <source>
        <strain evidence="6 7">NRRL 20438</strain>
    </source>
</reference>
<dbReference type="Pfam" id="PF05978">
    <property type="entry name" value="UNC-93"/>
    <property type="match status" value="1"/>
</dbReference>
<comment type="subcellular location">
    <subcellularLocation>
        <location evidence="1">Membrane</location>
        <topology evidence="1">Multi-pass membrane protein</topology>
    </subcellularLocation>
</comment>
<feature type="transmembrane region" description="Helical" evidence="5">
    <location>
        <begin position="247"/>
        <end position="272"/>
    </location>
</feature>
<feature type="transmembrane region" description="Helical" evidence="5">
    <location>
        <begin position="350"/>
        <end position="371"/>
    </location>
</feature>
<sequence length="520" mass="57840">MSKSDGEPPTETINVETERVQVKWYRSTLYNATVLGLCSFAAPGLWGAMNSLGAGGAQKPYLVNTGNSLTFCLMIVSCWFTSSIVKYIGIKGALVVGTVGFAPYSAGLYLNVRYGVEWLVIFGAACCGISAGIFWAAEAAIGVSYPEPRNRGRLVAYWLSYTRLGQILGGAINLGLNADRREAGKVSYNVYLIFIVLQALGPFAALLLNRPSQVQRHDGKPVDLTIFDNPWAEFKATTRTFLKKKDLLLLILWIGQAFYSEAVFFSYIALYFSVRARALGSFLSGIVAVIAGWILGIWLDQHHLPLKTRARWAFGTIMTLQGAWWLWLTVNATEFHNRQTPPTYDWNDAGFGRAFGVFIFLLAGLQLNFNFQYFLIGQISTGPQDTIRLASIFRAVESAWQAVSYGLGSVPIMAAVGSVYINFGLWGLSLFPAWLVIKRIGEVDRGESETEQEQEVVTVSKKMEPTFLRDGWYHQNLPITYFNLSSHSLPKFFSTTEKPSYHQTVNLPAPDSIPEYYPSD</sequence>
<evidence type="ECO:0008006" key="8">
    <source>
        <dbReference type="Google" id="ProtNLM"/>
    </source>
</evidence>
<feature type="transmembrane region" description="Helical" evidence="5">
    <location>
        <begin position="29"/>
        <end position="49"/>
    </location>
</feature>
<dbReference type="SUPFAM" id="SSF103473">
    <property type="entry name" value="MFS general substrate transporter"/>
    <property type="match status" value="1"/>
</dbReference>
<proteinExistence type="predicted"/>
<feature type="transmembrane region" description="Helical" evidence="5">
    <location>
        <begin position="311"/>
        <end position="330"/>
    </location>
</feature>
<keyword evidence="7" id="KW-1185">Reference proteome</keyword>
<feature type="transmembrane region" description="Helical" evidence="5">
    <location>
        <begin position="155"/>
        <end position="176"/>
    </location>
</feature>
<evidence type="ECO:0000313" key="7">
    <source>
        <dbReference type="Proteomes" id="UP000288429"/>
    </source>
</evidence>
<evidence type="ECO:0000256" key="2">
    <source>
        <dbReference type="ARBA" id="ARBA00022692"/>
    </source>
</evidence>
<gene>
    <name evidence="6" type="ORF">CDV31_011308</name>
</gene>
<keyword evidence="3 5" id="KW-1133">Transmembrane helix</keyword>
<feature type="transmembrane region" description="Helical" evidence="5">
    <location>
        <begin position="92"/>
        <end position="112"/>
    </location>
</feature>
<dbReference type="InterPro" id="IPR051617">
    <property type="entry name" value="UNC-93-like_regulator"/>
</dbReference>
<dbReference type="Proteomes" id="UP000288429">
    <property type="component" value="Unassembled WGS sequence"/>
</dbReference>
<feature type="transmembrane region" description="Helical" evidence="5">
    <location>
        <begin position="118"/>
        <end position="143"/>
    </location>
</feature>
<evidence type="ECO:0000256" key="5">
    <source>
        <dbReference type="SAM" id="Phobius"/>
    </source>
</evidence>
<organism evidence="6 7">
    <name type="scientific">Fusarium ambrosium</name>
    <dbReference type="NCBI Taxonomy" id="131363"/>
    <lineage>
        <taxon>Eukaryota</taxon>
        <taxon>Fungi</taxon>
        <taxon>Dikarya</taxon>
        <taxon>Ascomycota</taxon>
        <taxon>Pezizomycotina</taxon>
        <taxon>Sordariomycetes</taxon>
        <taxon>Hypocreomycetidae</taxon>
        <taxon>Hypocreales</taxon>
        <taxon>Nectriaceae</taxon>
        <taxon>Fusarium</taxon>
        <taxon>Fusarium solani species complex</taxon>
    </lineage>
</organism>
<dbReference type="InterPro" id="IPR010291">
    <property type="entry name" value="Ion_channel_UNC-93"/>
</dbReference>
<dbReference type="AlphaFoldDB" id="A0A428THJ6"/>
<evidence type="ECO:0000256" key="3">
    <source>
        <dbReference type="ARBA" id="ARBA00022989"/>
    </source>
</evidence>
<feature type="transmembrane region" description="Helical" evidence="5">
    <location>
        <begin position="419"/>
        <end position="437"/>
    </location>
</feature>
<dbReference type="GO" id="GO:0016020">
    <property type="term" value="C:membrane"/>
    <property type="evidence" value="ECO:0007669"/>
    <property type="project" value="UniProtKB-SubCell"/>
</dbReference>
<name>A0A428THJ6_9HYPO</name>
<protein>
    <recommendedName>
        <fullName evidence="8">Major facilitator superfamily (MFS) profile domain-containing protein</fullName>
    </recommendedName>
</protein>
<feature type="transmembrane region" description="Helical" evidence="5">
    <location>
        <begin position="188"/>
        <end position="208"/>
    </location>
</feature>
<dbReference type="PANTHER" id="PTHR23294">
    <property type="entry name" value="ET TRANSLATION PRODUCT-RELATED"/>
    <property type="match status" value="1"/>
</dbReference>
<evidence type="ECO:0000256" key="1">
    <source>
        <dbReference type="ARBA" id="ARBA00004141"/>
    </source>
</evidence>
<keyword evidence="4 5" id="KW-0472">Membrane</keyword>
<keyword evidence="2 5" id="KW-0812">Transmembrane</keyword>
<evidence type="ECO:0000256" key="4">
    <source>
        <dbReference type="ARBA" id="ARBA00023136"/>
    </source>
</evidence>
<comment type="caution">
    <text evidence="6">The sequence shown here is derived from an EMBL/GenBank/DDBJ whole genome shotgun (WGS) entry which is preliminary data.</text>
</comment>